<evidence type="ECO:0000313" key="2">
    <source>
        <dbReference type="Proteomes" id="UP000712281"/>
    </source>
</evidence>
<name>A0A8S9MJQ8_BRACR</name>
<sequence length="119" mass="13898">MTVRWCPCPASIRHSPNPRRRKLHESLVSGTSRRRCPCSALIRQSPNPRRRKLHESLAPDRTNLHRCQRLTLETGEDNFTLDKYTLLLIKDKHFNVSRINGASFRHFNVSRINGASFRH</sequence>
<reference evidence="1" key="1">
    <citation type="submission" date="2019-12" db="EMBL/GenBank/DDBJ databases">
        <title>Genome sequencing and annotation of Brassica cretica.</title>
        <authorList>
            <person name="Studholme D.J."/>
            <person name="Sarris P.F."/>
        </authorList>
    </citation>
    <scope>NUCLEOTIDE SEQUENCE</scope>
    <source>
        <strain evidence="1">PFS-001/15</strain>
        <tissue evidence="1">Leaf</tissue>
    </source>
</reference>
<evidence type="ECO:0000313" key="1">
    <source>
        <dbReference type="EMBL" id="KAF2617273.1"/>
    </source>
</evidence>
<dbReference type="AlphaFoldDB" id="A0A8S9MJQ8"/>
<comment type="caution">
    <text evidence="1">The sequence shown here is derived from an EMBL/GenBank/DDBJ whole genome shotgun (WGS) entry which is preliminary data.</text>
</comment>
<gene>
    <name evidence="1" type="ORF">F2Q68_00042455</name>
</gene>
<accession>A0A8S9MJQ8</accession>
<dbReference type="EMBL" id="QGKW02000007">
    <property type="protein sequence ID" value="KAF2617273.1"/>
    <property type="molecule type" value="Genomic_DNA"/>
</dbReference>
<protein>
    <submittedName>
        <fullName evidence="1">Uncharacterized protein</fullName>
    </submittedName>
</protein>
<organism evidence="1 2">
    <name type="scientific">Brassica cretica</name>
    <name type="common">Mustard</name>
    <dbReference type="NCBI Taxonomy" id="69181"/>
    <lineage>
        <taxon>Eukaryota</taxon>
        <taxon>Viridiplantae</taxon>
        <taxon>Streptophyta</taxon>
        <taxon>Embryophyta</taxon>
        <taxon>Tracheophyta</taxon>
        <taxon>Spermatophyta</taxon>
        <taxon>Magnoliopsida</taxon>
        <taxon>eudicotyledons</taxon>
        <taxon>Gunneridae</taxon>
        <taxon>Pentapetalae</taxon>
        <taxon>rosids</taxon>
        <taxon>malvids</taxon>
        <taxon>Brassicales</taxon>
        <taxon>Brassicaceae</taxon>
        <taxon>Brassiceae</taxon>
        <taxon>Brassica</taxon>
    </lineage>
</organism>
<proteinExistence type="predicted"/>
<dbReference type="Proteomes" id="UP000712281">
    <property type="component" value="Unassembled WGS sequence"/>
</dbReference>